<proteinExistence type="predicted"/>
<evidence type="ECO:0000313" key="4">
    <source>
        <dbReference type="Proteomes" id="UP000663866"/>
    </source>
</evidence>
<name>A0A821IFD1_9BILA</name>
<gene>
    <name evidence="3" type="ORF">OVN521_LOCUS48373</name>
    <name evidence="2" type="ORF">SMN809_LOCUS38436</name>
</gene>
<sequence length="54" mass="6327">MQEGRIQPIGYDKTTKIDRKEGDTFKPNNNKVIQNNAWNQPHQPFNIQNTDQNT</sequence>
<keyword evidence="4" id="KW-1185">Reference proteome</keyword>
<feature type="compositionally biased region" description="Polar residues" evidence="1">
    <location>
        <begin position="26"/>
        <end position="54"/>
    </location>
</feature>
<protein>
    <submittedName>
        <fullName evidence="3">Uncharacterized protein</fullName>
    </submittedName>
</protein>
<feature type="region of interest" description="Disordered" evidence="1">
    <location>
        <begin position="1"/>
        <end position="54"/>
    </location>
</feature>
<dbReference type="EMBL" id="CAJOBG010100341">
    <property type="protein sequence ID" value="CAF4700292.1"/>
    <property type="molecule type" value="Genomic_DNA"/>
</dbReference>
<dbReference type="Proteomes" id="UP000663866">
    <property type="component" value="Unassembled WGS sequence"/>
</dbReference>
<dbReference type="Proteomes" id="UP000676336">
    <property type="component" value="Unassembled WGS sequence"/>
</dbReference>
<dbReference type="AlphaFoldDB" id="A0A821IFD1"/>
<comment type="caution">
    <text evidence="3">The sequence shown here is derived from an EMBL/GenBank/DDBJ whole genome shotgun (WGS) entry which is preliminary data.</text>
</comment>
<reference evidence="3" key="1">
    <citation type="submission" date="2021-02" db="EMBL/GenBank/DDBJ databases">
        <authorList>
            <person name="Nowell W R."/>
        </authorList>
    </citation>
    <scope>NUCLEOTIDE SEQUENCE</scope>
</reference>
<feature type="non-terminal residue" evidence="3">
    <location>
        <position position="54"/>
    </location>
</feature>
<organism evidence="3 4">
    <name type="scientific">Rotaria magnacalcarata</name>
    <dbReference type="NCBI Taxonomy" id="392030"/>
    <lineage>
        <taxon>Eukaryota</taxon>
        <taxon>Metazoa</taxon>
        <taxon>Spiralia</taxon>
        <taxon>Gnathifera</taxon>
        <taxon>Rotifera</taxon>
        <taxon>Eurotatoria</taxon>
        <taxon>Bdelloidea</taxon>
        <taxon>Philodinida</taxon>
        <taxon>Philodinidae</taxon>
        <taxon>Rotaria</taxon>
    </lineage>
</organism>
<evidence type="ECO:0000313" key="3">
    <source>
        <dbReference type="EMBL" id="CAF4700292.1"/>
    </source>
</evidence>
<accession>A0A821IFD1</accession>
<feature type="compositionally biased region" description="Basic and acidic residues" evidence="1">
    <location>
        <begin position="13"/>
        <end position="24"/>
    </location>
</feature>
<evidence type="ECO:0000256" key="1">
    <source>
        <dbReference type="SAM" id="MobiDB-lite"/>
    </source>
</evidence>
<evidence type="ECO:0000313" key="2">
    <source>
        <dbReference type="EMBL" id="CAF4585102.1"/>
    </source>
</evidence>
<dbReference type="EMBL" id="CAJOBI010100430">
    <property type="protein sequence ID" value="CAF4585102.1"/>
    <property type="molecule type" value="Genomic_DNA"/>
</dbReference>